<dbReference type="EMBL" id="CALNXJ010000216">
    <property type="protein sequence ID" value="CAH3169646.1"/>
    <property type="molecule type" value="Genomic_DNA"/>
</dbReference>
<evidence type="ECO:0000313" key="1">
    <source>
        <dbReference type="EMBL" id="CAH3169646.1"/>
    </source>
</evidence>
<name>A0AAU9Y667_9CNID</name>
<comment type="caution">
    <text evidence="1">The sequence shown here is derived from an EMBL/GenBank/DDBJ whole genome shotgun (WGS) entry which is preliminary data.</text>
</comment>
<keyword evidence="2" id="KW-1185">Reference proteome</keyword>
<organism evidence="1 2">
    <name type="scientific">Pocillopora meandrina</name>
    <dbReference type="NCBI Taxonomy" id="46732"/>
    <lineage>
        <taxon>Eukaryota</taxon>
        <taxon>Metazoa</taxon>
        <taxon>Cnidaria</taxon>
        <taxon>Anthozoa</taxon>
        <taxon>Hexacorallia</taxon>
        <taxon>Scleractinia</taxon>
        <taxon>Astrocoeniina</taxon>
        <taxon>Pocilloporidae</taxon>
        <taxon>Pocillopora</taxon>
    </lineage>
</organism>
<evidence type="ECO:0000313" key="2">
    <source>
        <dbReference type="Proteomes" id="UP001159428"/>
    </source>
</evidence>
<protein>
    <recommendedName>
        <fullName evidence="3">TIR domain-containing protein</fullName>
    </recommendedName>
</protein>
<reference evidence="1 2" key="1">
    <citation type="submission" date="2022-05" db="EMBL/GenBank/DDBJ databases">
        <authorList>
            <consortium name="Genoscope - CEA"/>
            <person name="William W."/>
        </authorList>
    </citation>
    <scope>NUCLEOTIDE SEQUENCE [LARGE SCALE GENOMIC DNA]</scope>
</reference>
<proteinExistence type="predicted"/>
<dbReference type="AlphaFoldDB" id="A0AAU9Y667"/>
<dbReference type="Proteomes" id="UP001159428">
    <property type="component" value="Unassembled WGS sequence"/>
</dbReference>
<sequence length="156" mass="18060">MKYVMLLYTGYDCELAERLEDYFEGRLRNIADIRSITGVLAEKQKLSWALRSSDCVVLFATSQASSLIKDKKQETEDGFLTFDGKVIHDAFTGNKELVDKLIIVYPTERRESDWIPDCFDEKRIFQLKGEKIQAGPMLYQLEYSIRRTLGQPSIDM</sequence>
<gene>
    <name evidence="1" type="ORF">PMEA_00012461</name>
</gene>
<evidence type="ECO:0008006" key="3">
    <source>
        <dbReference type="Google" id="ProtNLM"/>
    </source>
</evidence>
<accession>A0AAU9Y667</accession>